<reference evidence="3" key="2">
    <citation type="submission" date="2015-01" db="EMBL/GenBank/DDBJ databases">
        <title>Evolutionary Origins and Diversification of the Mycorrhizal Mutualists.</title>
        <authorList>
            <consortium name="DOE Joint Genome Institute"/>
            <consortium name="Mycorrhizal Genomics Consortium"/>
            <person name="Kohler A."/>
            <person name="Kuo A."/>
            <person name="Nagy L.G."/>
            <person name="Floudas D."/>
            <person name="Copeland A."/>
            <person name="Barry K.W."/>
            <person name="Cichocki N."/>
            <person name="Veneault-Fourrey C."/>
            <person name="LaButti K."/>
            <person name="Lindquist E.A."/>
            <person name="Lipzen A."/>
            <person name="Lundell T."/>
            <person name="Morin E."/>
            <person name="Murat C."/>
            <person name="Riley R."/>
            <person name="Ohm R."/>
            <person name="Sun H."/>
            <person name="Tunlid A."/>
            <person name="Henrissat B."/>
            <person name="Grigoriev I.V."/>
            <person name="Hibbett D.S."/>
            <person name="Martin F."/>
        </authorList>
    </citation>
    <scope>NUCLEOTIDE SEQUENCE [LARGE SCALE GENOMIC DNA]</scope>
    <source>
        <strain evidence="3">441</strain>
    </source>
</reference>
<evidence type="ECO:0000313" key="3">
    <source>
        <dbReference type="Proteomes" id="UP000054018"/>
    </source>
</evidence>
<gene>
    <name evidence="2" type="ORF">PISMIDRAFT_17400</name>
</gene>
<dbReference type="AlphaFoldDB" id="A0A0C9XPH4"/>
<evidence type="ECO:0000256" key="1">
    <source>
        <dbReference type="SAM" id="Coils"/>
    </source>
</evidence>
<dbReference type="HOGENOM" id="CLU_062876_0_0_1"/>
<dbReference type="OrthoDB" id="2627096at2759"/>
<keyword evidence="1" id="KW-0175">Coiled coil</keyword>
<evidence type="ECO:0000313" key="2">
    <source>
        <dbReference type="EMBL" id="KIK14280.1"/>
    </source>
</evidence>
<dbReference type="EMBL" id="KN833946">
    <property type="protein sequence ID" value="KIK14280.1"/>
    <property type="molecule type" value="Genomic_DNA"/>
</dbReference>
<name>A0A0C9XPH4_9AGAM</name>
<protein>
    <submittedName>
        <fullName evidence="2">Uncharacterized protein</fullName>
    </submittedName>
</protein>
<proteinExistence type="predicted"/>
<reference evidence="2 3" key="1">
    <citation type="submission" date="2014-04" db="EMBL/GenBank/DDBJ databases">
        <authorList>
            <consortium name="DOE Joint Genome Institute"/>
            <person name="Kuo A."/>
            <person name="Kohler A."/>
            <person name="Costa M.D."/>
            <person name="Nagy L.G."/>
            <person name="Floudas D."/>
            <person name="Copeland A."/>
            <person name="Barry K.W."/>
            <person name="Cichocki N."/>
            <person name="Veneault-Fourrey C."/>
            <person name="LaButti K."/>
            <person name="Lindquist E.A."/>
            <person name="Lipzen A."/>
            <person name="Lundell T."/>
            <person name="Morin E."/>
            <person name="Murat C."/>
            <person name="Sun H."/>
            <person name="Tunlid A."/>
            <person name="Henrissat B."/>
            <person name="Grigoriev I.V."/>
            <person name="Hibbett D.S."/>
            <person name="Martin F."/>
            <person name="Nordberg H.P."/>
            <person name="Cantor M.N."/>
            <person name="Hua S.X."/>
        </authorList>
    </citation>
    <scope>NUCLEOTIDE SEQUENCE [LARGE SCALE GENOMIC DNA]</scope>
    <source>
        <strain evidence="2 3">441</strain>
    </source>
</reference>
<accession>A0A0C9XPH4</accession>
<keyword evidence="3" id="KW-1185">Reference proteome</keyword>
<sequence length="385" mass="43439">MSADNEYEQPSNVDFGVLEESLGDLHTGLTCVERWQTHSEEKIQHVDSKVAVLLARVDEFERSHNAADEMQSQVHEMREDLDCLKGRVDKLKQSVKYQMVGAQIVCNPTPQRYLQVTSLKDMQDSLDELDRTVTTFRQEIGLKVSRKSVLLQEYFRWGEKNVSDIAAWKATYEDRMRALEQDFSRVKGNQARLSDFYETACNDIIKLHETIDDLQQCTPSHSHLFEGLKEMKLLFSSLQDKIEELGAEIAWTQTVAPSLPSDLCAVVGEGPTETTGIRKLILNFLDNVYGFLVGTLPVSLQVAARSFGNRLCTGISAIARRGLVPLTLLSITTDWTPMAMRRRILLWLLAAGGWKDQYGTHFATDNICLLVFTPTSEIADGYPSL</sequence>
<feature type="coiled-coil region" evidence="1">
    <location>
        <begin position="67"/>
        <end position="94"/>
    </location>
</feature>
<organism evidence="2 3">
    <name type="scientific">Pisolithus microcarpus 441</name>
    <dbReference type="NCBI Taxonomy" id="765257"/>
    <lineage>
        <taxon>Eukaryota</taxon>
        <taxon>Fungi</taxon>
        <taxon>Dikarya</taxon>
        <taxon>Basidiomycota</taxon>
        <taxon>Agaricomycotina</taxon>
        <taxon>Agaricomycetes</taxon>
        <taxon>Agaricomycetidae</taxon>
        <taxon>Boletales</taxon>
        <taxon>Sclerodermatineae</taxon>
        <taxon>Pisolithaceae</taxon>
        <taxon>Pisolithus</taxon>
    </lineage>
</organism>
<dbReference type="Proteomes" id="UP000054018">
    <property type="component" value="Unassembled WGS sequence"/>
</dbReference>